<proteinExistence type="predicted"/>
<dbReference type="HOGENOM" id="CLU_3068337_0_0_1"/>
<accession>A0A067MD77</accession>
<organism evidence="1 2">
    <name type="scientific">Botryobasidium botryosum (strain FD-172 SS1)</name>
    <dbReference type="NCBI Taxonomy" id="930990"/>
    <lineage>
        <taxon>Eukaryota</taxon>
        <taxon>Fungi</taxon>
        <taxon>Dikarya</taxon>
        <taxon>Basidiomycota</taxon>
        <taxon>Agaricomycotina</taxon>
        <taxon>Agaricomycetes</taxon>
        <taxon>Cantharellales</taxon>
        <taxon>Botryobasidiaceae</taxon>
        <taxon>Botryobasidium</taxon>
    </lineage>
</organism>
<name>A0A067MD77_BOTB1</name>
<evidence type="ECO:0000313" key="1">
    <source>
        <dbReference type="EMBL" id="KDQ09546.1"/>
    </source>
</evidence>
<keyword evidence="2" id="KW-1185">Reference proteome</keyword>
<dbReference type="InParanoid" id="A0A067MD77"/>
<evidence type="ECO:0000313" key="2">
    <source>
        <dbReference type="Proteomes" id="UP000027195"/>
    </source>
</evidence>
<gene>
    <name evidence="1" type="ORF">BOTBODRAFT_36952</name>
</gene>
<dbReference type="Proteomes" id="UP000027195">
    <property type="component" value="Unassembled WGS sequence"/>
</dbReference>
<dbReference type="AlphaFoldDB" id="A0A067MD77"/>
<dbReference type="EMBL" id="KL198077">
    <property type="protein sequence ID" value="KDQ09546.1"/>
    <property type="molecule type" value="Genomic_DNA"/>
</dbReference>
<reference evidence="2" key="1">
    <citation type="journal article" date="2014" name="Proc. Natl. Acad. Sci. U.S.A.">
        <title>Extensive sampling of basidiomycete genomes demonstrates inadequacy of the white-rot/brown-rot paradigm for wood decay fungi.</title>
        <authorList>
            <person name="Riley R."/>
            <person name="Salamov A.A."/>
            <person name="Brown D.W."/>
            <person name="Nagy L.G."/>
            <person name="Floudas D."/>
            <person name="Held B.W."/>
            <person name="Levasseur A."/>
            <person name="Lombard V."/>
            <person name="Morin E."/>
            <person name="Otillar R."/>
            <person name="Lindquist E.A."/>
            <person name="Sun H."/>
            <person name="LaButti K.M."/>
            <person name="Schmutz J."/>
            <person name="Jabbour D."/>
            <person name="Luo H."/>
            <person name="Baker S.E."/>
            <person name="Pisabarro A.G."/>
            <person name="Walton J.D."/>
            <person name="Blanchette R.A."/>
            <person name="Henrissat B."/>
            <person name="Martin F."/>
            <person name="Cullen D."/>
            <person name="Hibbett D.S."/>
            <person name="Grigoriev I.V."/>
        </authorList>
    </citation>
    <scope>NUCLEOTIDE SEQUENCE [LARGE SCALE GENOMIC DNA]</scope>
    <source>
        <strain evidence="2">FD-172 SS1</strain>
    </source>
</reference>
<protein>
    <submittedName>
        <fullName evidence="1">Uncharacterized protein</fullName>
    </submittedName>
</protein>
<sequence>MANSVAQPRSESFIPEGTYNLGDVIRFGDQIYRSLRDNNTGHDTEDSEWWRKG</sequence>